<dbReference type="InterPro" id="IPR011002">
    <property type="entry name" value="FliG_a-hlx"/>
</dbReference>
<dbReference type="PANTHER" id="PTHR30534">
    <property type="entry name" value="FLAGELLAR MOTOR SWITCH PROTEIN FLIG"/>
    <property type="match status" value="1"/>
</dbReference>
<dbReference type="AlphaFoldDB" id="A0A345UIT9"/>
<dbReference type="InterPro" id="IPR023087">
    <property type="entry name" value="Flg_Motor_Flig_C"/>
</dbReference>
<protein>
    <submittedName>
        <fullName evidence="5">FliG middle domain-containing protein</fullName>
    </submittedName>
</protein>
<dbReference type="GO" id="GO:0009288">
    <property type="term" value="C:bacterial-type flagellum"/>
    <property type="evidence" value="ECO:0007669"/>
    <property type="project" value="InterPro"/>
</dbReference>
<feature type="transmembrane region" description="Helical" evidence="2">
    <location>
        <begin position="264"/>
        <end position="284"/>
    </location>
</feature>
<evidence type="ECO:0000313" key="6">
    <source>
        <dbReference type="Proteomes" id="UP000254808"/>
    </source>
</evidence>
<dbReference type="InterPro" id="IPR000090">
    <property type="entry name" value="Flg_Motor_Flig"/>
</dbReference>
<dbReference type="KEGG" id="cprv:CYPRO_1126"/>
<reference evidence="5 6" key="1">
    <citation type="submission" date="2018-03" db="EMBL/GenBank/DDBJ databases">
        <title>Phenotypic and genomic properties of Cyclonatronum proteinivorum gen. nov., sp. nov., a haloalkaliphilic bacteroidete from soda lakes possessing Na+-translocating rhodopsin.</title>
        <authorList>
            <person name="Toshchakov S.V."/>
            <person name="Korzhenkov A."/>
            <person name="Samarov N.I."/>
            <person name="Kublanov I.V."/>
            <person name="Muntyan M.S."/>
            <person name="Sorokin D.Y."/>
        </authorList>
    </citation>
    <scope>NUCLEOTIDE SEQUENCE [LARGE SCALE GENOMIC DNA]</scope>
    <source>
        <strain evidence="5 6">Omega</strain>
    </source>
</reference>
<keyword evidence="2" id="KW-0812">Transmembrane</keyword>
<feature type="domain" description="Flagellar motor switch protein FliG C-terminal" evidence="3">
    <location>
        <begin position="560"/>
        <end position="656"/>
    </location>
</feature>
<feature type="transmembrane region" description="Helical" evidence="2">
    <location>
        <begin position="12"/>
        <end position="34"/>
    </location>
</feature>
<keyword evidence="2" id="KW-0472">Membrane</keyword>
<keyword evidence="2" id="KW-1133">Transmembrane helix</keyword>
<organism evidence="5 6">
    <name type="scientific">Cyclonatronum proteinivorum</name>
    <dbReference type="NCBI Taxonomy" id="1457365"/>
    <lineage>
        <taxon>Bacteria</taxon>
        <taxon>Pseudomonadati</taxon>
        <taxon>Balneolota</taxon>
        <taxon>Balneolia</taxon>
        <taxon>Balneolales</taxon>
        <taxon>Cyclonatronaceae</taxon>
        <taxon>Cyclonatronum</taxon>
    </lineage>
</organism>
<evidence type="ECO:0000256" key="2">
    <source>
        <dbReference type="SAM" id="Phobius"/>
    </source>
</evidence>
<name>A0A345UIT9_9BACT</name>
<proteinExistence type="predicted"/>
<dbReference type="GO" id="GO:0003774">
    <property type="term" value="F:cytoskeletal motor activity"/>
    <property type="evidence" value="ECO:0007669"/>
    <property type="project" value="InterPro"/>
</dbReference>
<feature type="domain" description="Flagellar motor switch protein FliG middle" evidence="4">
    <location>
        <begin position="459"/>
        <end position="516"/>
    </location>
</feature>
<dbReference type="InterPro" id="IPR032779">
    <property type="entry name" value="FliG_M"/>
</dbReference>
<keyword evidence="6" id="KW-1185">Reference proteome</keyword>
<evidence type="ECO:0000259" key="3">
    <source>
        <dbReference type="Pfam" id="PF01706"/>
    </source>
</evidence>
<dbReference type="GO" id="GO:0006935">
    <property type="term" value="P:chemotaxis"/>
    <property type="evidence" value="ECO:0007669"/>
    <property type="project" value="InterPro"/>
</dbReference>
<evidence type="ECO:0000259" key="4">
    <source>
        <dbReference type="Pfam" id="PF14841"/>
    </source>
</evidence>
<dbReference type="EMBL" id="CP027806">
    <property type="protein sequence ID" value="AXJ00391.1"/>
    <property type="molecule type" value="Genomic_DNA"/>
</dbReference>
<accession>A0A345UIT9</accession>
<dbReference type="Pfam" id="PF14841">
    <property type="entry name" value="FliG_M"/>
    <property type="match status" value="1"/>
</dbReference>
<dbReference type="GO" id="GO:0071973">
    <property type="term" value="P:bacterial-type flagellum-dependent cell motility"/>
    <property type="evidence" value="ECO:0007669"/>
    <property type="project" value="InterPro"/>
</dbReference>
<dbReference type="SUPFAM" id="SSF48029">
    <property type="entry name" value="FliG"/>
    <property type="match status" value="1"/>
</dbReference>
<dbReference type="Proteomes" id="UP000254808">
    <property type="component" value="Chromosome"/>
</dbReference>
<dbReference type="Pfam" id="PF01706">
    <property type="entry name" value="FliG_C"/>
    <property type="match status" value="1"/>
</dbReference>
<feature type="region of interest" description="Disordered" evidence="1">
    <location>
        <begin position="292"/>
        <end position="314"/>
    </location>
</feature>
<gene>
    <name evidence="5" type="ORF">CYPRO_1126</name>
</gene>
<sequence length="662" mass="75098">MLKREKSRKRRFWIAIAIVVALWGVLMAPALLWAGSPFTQVSSDTVTLTPFSFDPQQGNLSDTIADPASDAVVSIAAATALERSEREQRLDRLIQSAMVNFFDSGTFLVDTKVSLEFVPVQRPNGEQGGGGAVSPVRENLPGLPGVPMYLLRSSEAPSEGGLTEYSLELRRIEVEMLVDSDYTADEINFVDQLIRATAKIDDARGDRVTITRSSFPQRRTAQNGTAPTVQPLPDTFPGPDALQERPPVPPMEVPLWEQILAEPLYWIPLLMLFGLFIGFLIWLLTRKRDERDKEPMSRPDAPAPPPVMPPIGEAVHPDTLARKKREMEKREQARENDYATYLLEQIMQYPPEMARLFESWMKKEGEKGLMKAAHILLLTDPKLVRVLKPAMTEERFNALKARVEASGEQPGEEAMKELRNLTRYLKARTQENTVRRGLRALNDFDFVQHEDDDRLLLHLIDYEPREIAIILSHLESKRAALMLREFEPEKSQQVMLELPKVKNTDYETYRSLAEDFFNRISTDTDDDERFKESDVAETVKLIESLPLRQQEETSERFMREENPYAAAVTSRMITFMTLSTVSDDIITEAIQPIGTEQLGLALAGMDSETAFRLISLRPEREQMVLHSEMENAAVVSDEKINEAKNSLLNRIRATARSKQQTV</sequence>
<dbReference type="Gene3D" id="1.10.220.30">
    <property type="match status" value="2"/>
</dbReference>
<evidence type="ECO:0000313" key="5">
    <source>
        <dbReference type="EMBL" id="AXJ00391.1"/>
    </source>
</evidence>
<evidence type="ECO:0000256" key="1">
    <source>
        <dbReference type="SAM" id="MobiDB-lite"/>
    </source>
</evidence>
<dbReference type="PANTHER" id="PTHR30534:SF0">
    <property type="entry name" value="FLAGELLAR MOTOR SWITCH PROTEIN FLIG"/>
    <property type="match status" value="1"/>
</dbReference>